<dbReference type="AlphaFoldDB" id="A0AAD6IVB5"/>
<dbReference type="Pfam" id="PF00856">
    <property type="entry name" value="SET"/>
    <property type="match status" value="1"/>
</dbReference>
<comment type="caution">
    <text evidence="2">The sequence shown here is derived from an EMBL/GenBank/DDBJ whole genome shotgun (WGS) entry which is preliminary data.</text>
</comment>
<reference evidence="2" key="1">
    <citation type="submission" date="2023-01" db="EMBL/GenBank/DDBJ databases">
        <title>The chitinases involved in constricting ring structure development in the nematode-trapping fungus Drechslerella dactyloides.</title>
        <authorList>
            <person name="Wang R."/>
            <person name="Zhang L."/>
            <person name="Tang P."/>
            <person name="Li S."/>
            <person name="Liang L."/>
        </authorList>
    </citation>
    <scope>NUCLEOTIDE SEQUENCE</scope>
    <source>
        <strain evidence="2">YMF1.00031</strain>
    </source>
</reference>
<dbReference type="SUPFAM" id="SSF48452">
    <property type="entry name" value="TPR-like"/>
    <property type="match status" value="1"/>
</dbReference>
<dbReference type="CDD" id="cd20071">
    <property type="entry name" value="SET_SMYD"/>
    <property type="match status" value="1"/>
</dbReference>
<dbReference type="InterPro" id="IPR011990">
    <property type="entry name" value="TPR-like_helical_dom_sf"/>
</dbReference>
<dbReference type="InterPro" id="IPR053209">
    <property type="entry name" value="Gramillin-biosynth_MTr"/>
</dbReference>
<accession>A0AAD6IVB5</accession>
<dbReference type="Gene3D" id="1.25.40.10">
    <property type="entry name" value="Tetratricopeptide repeat domain"/>
    <property type="match status" value="1"/>
</dbReference>
<dbReference type="Proteomes" id="UP001221413">
    <property type="component" value="Unassembled WGS sequence"/>
</dbReference>
<dbReference type="InterPro" id="IPR046341">
    <property type="entry name" value="SET_dom_sf"/>
</dbReference>
<evidence type="ECO:0000313" key="2">
    <source>
        <dbReference type="EMBL" id="KAJ6258634.1"/>
    </source>
</evidence>
<name>A0AAD6IVB5_DREDA</name>
<protein>
    <recommendedName>
        <fullName evidence="1">SET domain-containing protein</fullName>
    </recommendedName>
</protein>
<dbReference type="Gene3D" id="2.170.270.10">
    <property type="entry name" value="SET domain"/>
    <property type="match status" value="1"/>
</dbReference>
<dbReference type="Pfam" id="PF14559">
    <property type="entry name" value="TPR_19"/>
    <property type="match status" value="1"/>
</dbReference>
<gene>
    <name evidence="2" type="ORF">Dda_6682</name>
</gene>
<organism evidence="2 3">
    <name type="scientific">Drechslerella dactyloides</name>
    <name type="common">Nematode-trapping fungus</name>
    <name type="synonym">Arthrobotrys dactyloides</name>
    <dbReference type="NCBI Taxonomy" id="74499"/>
    <lineage>
        <taxon>Eukaryota</taxon>
        <taxon>Fungi</taxon>
        <taxon>Dikarya</taxon>
        <taxon>Ascomycota</taxon>
        <taxon>Pezizomycotina</taxon>
        <taxon>Orbiliomycetes</taxon>
        <taxon>Orbiliales</taxon>
        <taxon>Orbiliaceae</taxon>
        <taxon>Drechslerella</taxon>
    </lineage>
</organism>
<dbReference type="PROSITE" id="PS50280">
    <property type="entry name" value="SET"/>
    <property type="match status" value="1"/>
</dbReference>
<proteinExistence type="predicted"/>
<dbReference type="InterPro" id="IPR001214">
    <property type="entry name" value="SET_dom"/>
</dbReference>
<feature type="domain" description="SET" evidence="1">
    <location>
        <begin position="363"/>
        <end position="565"/>
    </location>
</feature>
<dbReference type="SUPFAM" id="SSF82199">
    <property type="entry name" value="SET domain"/>
    <property type="match status" value="1"/>
</dbReference>
<sequence length="780" mass="88177">MQHLSSTMTSLPISEKDGKFLSLQKIVAQSLKSDKRPPTSPFNLEYLTEQLANRHLGDEGCRFGGKTFDLAELIIEPYPPSETPLAELEPHAIEDMVVGDHHVGWYVPVKTVTDARRLAVVSTIVVDELGTCTELQIFNFPRNVDLMEVLPMGAVILLKEPLYTMSMMVIPGFRVDHPTDIVVLEDDDEYVPEVWRKPAVVRTALQCKELGNAAMRENLPKKAVKLYNAGLKTLKESGRDDPESEELKLNLLRNRALGNIRLGYFQTALRDAEAVLAKEPNDEKALFRRAKALYSLRDWPRAGNTLKHMTAEYPKNAVAKALFKSCRRRMIEELMGEYDWVKMVKLAKEDKPSSLFDFADYKRPVEIRPSPISGNGIFTKHKVKAGDLLCVEKAVLNCRGKENGVAIFYDVESEQMSVQQGAGAFVGAAMLKRFWEEPRMLTEVQRLHSQAGHDQLAEITYDERGNPYVDAFTIRDIIRTNSFSSHSYYEEFPEAAERDSRAANLTRDFTATDDGPDPNCGLWLLCSYFNHSCVPNARRTILGDMMIVRAAKDMPADKEVLISYTDVKTEFPDRRMQIMNSWGFECTCNLCLWESSLNDKELADRHALMASIDDLMSSVNPRSTGQAVSFDDISSLVSQVNRLEELYPLPVVKIPRHFVAMRWYSISVFLDYAQSHDGAAMALKRGLCALGCAHTEARGQGVTFKKRGFYDTDLVRMLARMAVTRGINDPNVAESWMQAVKVGYRVVCGEDESFENTMGEFIQYTRVGYVQSFNRLYLTD</sequence>
<evidence type="ECO:0000259" key="1">
    <source>
        <dbReference type="PROSITE" id="PS50280"/>
    </source>
</evidence>
<dbReference type="SMART" id="SM00317">
    <property type="entry name" value="SET"/>
    <property type="match status" value="1"/>
</dbReference>
<evidence type="ECO:0000313" key="3">
    <source>
        <dbReference type="Proteomes" id="UP001221413"/>
    </source>
</evidence>
<dbReference type="PANTHER" id="PTHR47643">
    <property type="entry name" value="TPR DOMAIN PROTEIN (AFU_ORTHOLOGUE AFUA_5G12710)"/>
    <property type="match status" value="1"/>
</dbReference>
<keyword evidence="3" id="KW-1185">Reference proteome</keyword>
<dbReference type="EMBL" id="JAQGDS010000008">
    <property type="protein sequence ID" value="KAJ6258634.1"/>
    <property type="molecule type" value="Genomic_DNA"/>
</dbReference>
<dbReference type="PANTHER" id="PTHR47643:SF2">
    <property type="entry name" value="TPR DOMAIN PROTEIN (AFU_ORTHOLOGUE AFUA_5G12710)"/>
    <property type="match status" value="1"/>
</dbReference>